<feature type="domain" description="Homologous-pairing protein 2 winged helix" evidence="7">
    <location>
        <begin position="21"/>
        <end position="80"/>
    </location>
</feature>
<dbReference type="EMBL" id="MU001501">
    <property type="protein sequence ID" value="KAF2444262.1"/>
    <property type="molecule type" value="Genomic_DNA"/>
</dbReference>
<evidence type="ECO:0000259" key="7">
    <source>
        <dbReference type="Pfam" id="PF07106"/>
    </source>
</evidence>
<protein>
    <submittedName>
        <fullName evidence="8">TBPIP-domain-containing protein</fullName>
    </submittedName>
</protein>
<dbReference type="GO" id="GO:0120230">
    <property type="term" value="F:recombinase activator activity"/>
    <property type="evidence" value="ECO:0007669"/>
    <property type="project" value="TreeGrafter"/>
</dbReference>
<evidence type="ECO:0000313" key="9">
    <source>
        <dbReference type="Proteomes" id="UP000799764"/>
    </source>
</evidence>
<evidence type="ECO:0000313" key="8">
    <source>
        <dbReference type="EMBL" id="KAF2444262.1"/>
    </source>
</evidence>
<organism evidence="8 9">
    <name type="scientific">Karstenula rhodostoma CBS 690.94</name>
    <dbReference type="NCBI Taxonomy" id="1392251"/>
    <lineage>
        <taxon>Eukaryota</taxon>
        <taxon>Fungi</taxon>
        <taxon>Dikarya</taxon>
        <taxon>Ascomycota</taxon>
        <taxon>Pezizomycotina</taxon>
        <taxon>Dothideomycetes</taxon>
        <taxon>Pleosporomycetidae</taxon>
        <taxon>Pleosporales</taxon>
        <taxon>Massarineae</taxon>
        <taxon>Didymosphaeriaceae</taxon>
        <taxon>Karstenula</taxon>
    </lineage>
</organism>
<reference evidence="8" key="1">
    <citation type="journal article" date="2020" name="Stud. Mycol.">
        <title>101 Dothideomycetes genomes: a test case for predicting lifestyles and emergence of pathogens.</title>
        <authorList>
            <person name="Haridas S."/>
            <person name="Albert R."/>
            <person name="Binder M."/>
            <person name="Bloem J."/>
            <person name="Labutti K."/>
            <person name="Salamov A."/>
            <person name="Andreopoulos B."/>
            <person name="Baker S."/>
            <person name="Barry K."/>
            <person name="Bills G."/>
            <person name="Bluhm B."/>
            <person name="Cannon C."/>
            <person name="Castanera R."/>
            <person name="Culley D."/>
            <person name="Daum C."/>
            <person name="Ezra D."/>
            <person name="Gonzalez J."/>
            <person name="Henrissat B."/>
            <person name="Kuo A."/>
            <person name="Liang C."/>
            <person name="Lipzen A."/>
            <person name="Lutzoni F."/>
            <person name="Magnuson J."/>
            <person name="Mondo S."/>
            <person name="Nolan M."/>
            <person name="Ohm R."/>
            <person name="Pangilinan J."/>
            <person name="Park H.-J."/>
            <person name="Ramirez L."/>
            <person name="Alfaro M."/>
            <person name="Sun H."/>
            <person name="Tritt A."/>
            <person name="Yoshinaga Y."/>
            <person name="Zwiers L.-H."/>
            <person name="Turgeon B."/>
            <person name="Goodwin S."/>
            <person name="Spatafora J."/>
            <person name="Crous P."/>
            <person name="Grigoriev I."/>
        </authorList>
    </citation>
    <scope>NUCLEOTIDE SEQUENCE</scope>
    <source>
        <strain evidence="8">CBS 690.94</strain>
    </source>
</reference>
<dbReference type="InterPro" id="IPR036390">
    <property type="entry name" value="WH_DNA-bd_sf"/>
</dbReference>
<dbReference type="AlphaFoldDB" id="A0A9P4UCK5"/>
<comment type="similarity">
    <text evidence="2">Belongs to the HOP2 family.</text>
</comment>
<comment type="caution">
    <text evidence="8">The sequence shown here is derived from an EMBL/GenBank/DDBJ whole genome shotgun (WGS) entry which is preliminary data.</text>
</comment>
<comment type="subcellular location">
    <subcellularLocation>
        <location evidence="1">Nucleus</location>
    </subcellularLocation>
</comment>
<evidence type="ECO:0000256" key="5">
    <source>
        <dbReference type="ARBA" id="ARBA00023254"/>
    </source>
</evidence>
<evidence type="ECO:0000256" key="6">
    <source>
        <dbReference type="SAM" id="MobiDB-lite"/>
    </source>
</evidence>
<dbReference type="Proteomes" id="UP000799764">
    <property type="component" value="Unassembled WGS sequence"/>
</dbReference>
<dbReference type="PANTHER" id="PTHR15938:SF0">
    <property type="entry name" value="HOMOLOGOUS-PAIRING PROTEIN 2 HOMOLOG"/>
    <property type="match status" value="1"/>
</dbReference>
<dbReference type="GO" id="GO:0003690">
    <property type="term" value="F:double-stranded DNA binding"/>
    <property type="evidence" value="ECO:0007669"/>
    <property type="project" value="TreeGrafter"/>
</dbReference>
<gene>
    <name evidence="8" type="ORF">P171DRAFT_29422</name>
</gene>
<evidence type="ECO:0000256" key="1">
    <source>
        <dbReference type="ARBA" id="ARBA00004123"/>
    </source>
</evidence>
<dbReference type="InterPro" id="IPR010776">
    <property type="entry name" value="Hop2_WH_dom"/>
</dbReference>
<dbReference type="GO" id="GO:0007129">
    <property type="term" value="P:homologous chromosome pairing at meiosis"/>
    <property type="evidence" value="ECO:0007669"/>
    <property type="project" value="TreeGrafter"/>
</dbReference>
<evidence type="ECO:0000256" key="4">
    <source>
        <dbReference type="ARBA" id="ARBA00023242"/>
    </source>
</evidence>
<dbReference type="GO" id="GO:0000794">
    <property type="term" value="C:condensed nuclear chromosome"/>
    <property type="evidence" value="ECO:0007669"/>
    <property type="project" value="TreeGrafter"/>
</dbReference>
<evidence type="ECO:0000256" key="2">
    <source>
        <dbReference type="ARBA" id="ARBA00007922"/>
    </source>
</evidence>
<dbReference type="GO" id="GO:0000709">
    <property type="term" value="P:meiotic joint molecule formation"/>
    <property type="evidence" value="ECO:0007669"/>
    <property type="project" value="TreeGrafter"/>
</dbReference>
<dbReference type="InterPro" id="IPR036388">
    <property type="entry name" value="WH-like_DNA-bd_sf"/>
</dbReference>
<proteinExistence type="inferred from homology"/>
<dbReference type="Gene3D" id="1.10.10.10">
    <property type="entry name" value="Winged helix-like DNA-binding domain superfamily/Winged helix DNA-binding domain"/>
    <property type="match status" value="1"/>
</dbReference>
<keyword evidence="3" id="KW-0233">DNA recombination</keyword>
<dbReference type="Pfam" id="PF07106">
    <property type="entry name" value="WHD_TBPIP"/>
    <property type="match status" value="1"/>
</dbReference>
<dbReference type="PANTHER" id="PTHR15938">
    <property type="entry name" value="TBP-1 INTERACTING PROTEIN"/>
    <property type="match status" value="1"/>
</dbReference>
<sequence>MAPRKKAEEKEKPTPKATGDEAADMILNYLRRENRPYSAIDISANLHNAVTKAAAAKILKDLHERNEIEGRAAGKQIVYHAIQNPEDSITPEALAALEAKTNDFRIQTAALHATAKTLRVTLAALNSTLSTADLVANVGALEVEKAEILGRLESLKAGKAKKVTKRERDEVDSEWDKWGKMARKRQKLSKEVWEYIDTCLDDAGPEQKAEVRESLGLDA</sequence>
<keyword evidence="9" id="KW-1185">Reference proteome</keyword>
<dbReference type="GO" id="GO:0120231">
    <property type="term" value="C:DNA recombinase auxiliary factor complex"/>
    <property type="evidence" value="ECO:0007669"/>
    <property type="project" value="TreeGrafter"/>
</dbReference>
<feature type="region of interest" description="Disordered" evidence="6">
    <location>
        <begin position="1"/>
        <end position="21"/>
    </location>
</feature>
<dbReference type="SUPFAM" id="SSF46785">
    <property type="entry name" value="Winged helix' DNA-binding domain"/>
    <property type="match status" value="1"/>
</dbReference>
<feature type="compositionally biased region" description="Basic and acidic residues" evidence="6">
    <location>
        <begin position="1"/>
        <end position="14"/>
    </location>
</feature>
<evidence type="ECO:0000256" key="3">
    <source>
        <dbReference type="ARBA" id="ARBA00023172"/>
    </source>
</evidence>
<keyword evidence="4" id="KW-0539">Nucleus</keyword>
<dbReference type="OrthoDB" id="272266at2759"/>
<accession>A0A9P4UCK5</accession>
<name>A0A9P4UCK5_9PLEO</name>
<dbReference type="GO" id="GO:0010774">
    <property type="term" value="P:meiotic strand invasion involved in reciprocal meiotic recombination"/>
    <property type="evidence" value="ECO:0007669"/>
    <property type="project" value="TreeGrafter"/>
</dbReference>
<keyword evidence="5" id="KW-0469">Meiosis</keyword>